<feature type="compositionally biased region" description="Basic and acidic residues" evidence="1">
    <location>
        <begin position="258"/>
        <end position="268"/>
    </location>
</feature>
<feature type="compositionally biased region" description="Acidic residues" evidence="1">
    <location>
        <begin position="161"/>
        <end position="176"/>
    </location>
</feature>
<sequence length="279" mass="31847">MDVWLSLMPLFEGSWEKYRETFRFSIAALFSLDISRWRRASSFRRLAVGTGIPLAVGMRLKIQRPISTKKVARMLRFRRAMIQRIRRIFRGETMRTVVLGGEFGTIASSLIPPVVLVLALDTIVFGVASAPGLMNAYIAESRRATGLRDMEFDSLYGQDLVDPEDDEYEPSEQGEDRDEKITLWPCDFNPRSGLDHATQLWLLQAPPVIATSMLRIESQLLLAMPVSAGIWMELTIKEQSYLQDEAEVEKNEEEEEKEGNLIEHGKEEEKDEMINDAQC</sequence>
<organism evidence="2 3">
    <name type="scientific">Xylona heveae (strain CBS 132557 / TC161)</name>
    <dbReference type="NCBI Taxonomy" id="1328760"/>
    <lineage>
        <taxon>Eukaryota</taxon>
        <taxon>Fungi</taxon>
        <taxon>Dikarya</taxon>
        <taxon>Ascomycota</taxon>
        <taxon>Pezizomycotina</taxon>
        <taxon>Xylonomycetes</taxon>
        <taxon>Xylonales</taxon>
        <taxon>Xylonaceae</taxon>
        <taxon>Xylona</taxon>
    </lineage>
</organism>
<gene>
    <name evidence="2" type="ORF">L228DRAFT_242010</name>
</gene>
<proteinExistence type="predicted"/>
<evidence type="ECO:0000313" key="2">
    <source>
        <dbReference type="EMBL" id="KZF18972.1"/>
    </source>
</evidence>
<feature type="compositionally biased region" description="Acidic residues" evidence="1">
    <location>
        <begin position="244"/>
        <end position="257"/>
    </location>
</feature>
<feature type="region of interest" description="Disordered" evidence="1">
    <location>
        <begin position="244"/>
        <end position="279"/>
    </location>
</feature>
<accession>A0A164ZDP3</accession>
<dbReference type="Proteomes" id="UP000076632">
    <property type="component" value="Unassembled WGS sequence"/>
</dbReference>
<feature type="region of interest" description="Disordered" evidence="1">
    <location>
        <begin position="160"/>
        <end position="180"/>
    </location>
</feature>
<reference evidence="2 3" key="1">
    <citation type="journal article" date="2016" name="Fungal Biol.">
        <title>The genome of Xylona heveae provides a window into fungal endophytism.</title>
        <authorList>
            <person name="Gazis R."/>
            <person name="Kuo A."/>
            <person name="Riley R."/>
            <person name="LaButti K."/>
            <person name="Lipzen A."/>
            <person name="Lin J."/>
            <person name="Amirebrahimi M."/>
            <person name="Hesse C.N."/>
            <person name="Spatafora J.W."/>
            <person name="Henrissat B."/>
            <person name="Hainaut M."/>
            <person name="Grigoriev I.V."/>
            <person name="Hibbett D.S."/>
        </authorList>
    </citation>
    <scope>NUCLEOTIDE SEQUENCE [LARGE SCALE GENOMIC DNA]</scope>
    <source>
        <strain evidence="2 3">TC161</strain>
    </source>
</reference>
<dbReference type="EMBL" id="KV407468">
    <property type="protein sequence ID" value="KZF18972.1"/>
    <property type="molecule type" value="Genomic_DNA"/>
</dbReference>
<dbReference type="GeneID" id="28896513"/>
<keyword evidence="3" id="KW-1185">Reference proteome</keyword>
<evidence type="ECO:0000256" key="1">
    <source>
        <dbReference type="SAM" id="MobiDB-lite"/>
    </source>
</evidence>
<protein>
    <submittedName>
        <fullName evidence="2">Uncharacterized protein</fullName>
    </submittedName>
</protein>
<dbReference type="InParanoid" id="A0A164ZDP3"/>
<dbReference type="RefSeq" id="XP_018184527.1">
    <property type="nucleotide sequence ID" value="XM_018331376.1"/>
</dbReference>
<name>A0A164ZDP3_XYLHT</name>
<dbReference type="AlphaFoldDB" id="A0A164ZDP3"/>
<evidence type="ECO:0000313" key="3">
    <source>
        <dbReference type="Proteomes" id="UP000076632"/>
    </source>
</evidence>